<dbReference type="PANTHER" id="PTHR37236:SF1">
    <property type="entry name" value="AUXIN-BINDING PROTEIN 1"/>
    <property type="match status" value="1"/>
</dbReference>
<evidence type="ECO:0000256" key="2">
    <source>
        <dbReference type="ARBA" id="ARBA00022723"/>
    </source>
</evidence>
<evidence type="ECO:0000256" key="8">
    <source>
        <dbReference type="ARBA" id="ARBA00023294"/>
    </source>
</evidence>
<keyword evidence="2" id="KW-0479">Metal-binding</keyword>
<dbReference type="SUPFAM" id="SSF51182">
    <property type="entry name" value="RmlC-like cupins"/>
    <property type="match status" value="1"/>
</dbReference>
<evidence type="ECO:0000256" key="3">
    <source>
        <dbReference type="ARBA" id="ARBA00022729"/>
    </source>
</evidence>
<dbReference type="PANTHER" id="PTHR37236">
    <property type="entry name" value="AUXIN-BINDING PROTEIN 1"/>
    <property type="match status" value="1"/>
</dbReference>
<proteinExistence type="predicted"/>
<evidence type="ECO:0000256" key="4">
    <source>
        <dbReference type="ARBA" id="ARBA00022824"/>
    </source>
</evidence>
<keyword evidence="5" id="KW-0862">Zinc</keyword>
<dbReference type="EMBL" id="FXUL01000026">
    <property type="protein sequence ID" value="SMP77368.1"/>
    <property type="molecule type" value="Genomic_DNA"/>
</dbReference>
<sequence>MYIFNEQQPAASGIAGIDHATLAGSRHGLKGLSVWKQSVSPGSATPPHRHDCEEVVLCSGGDGELHIDGKTVRFGAGQTVVIPPNVDHQIINAGKEALDIVAVFSVSPVVVHLPDGDEIVLPWET</sequence>
<dbReference type="PRINTS" id="PR00655">
    <property type="entry name" value="AUXINBINDNGP"/>
</dbReference>
<keyword evidence="8" id="KW-0927">Auxin signaling pathway</keyword>
<dbReference type="Gene3D" id="2.60.120.10">
    <property type="entry name" value="Jelly Rolls"/>
    <property type="match status" value="1"/>
</dbReference>
<evidence type="ECO:0000313" key="9">
    <source>
        <dbReference type="EMBL" id="SMP77368.1"/>
    </source>
</evidence>
<keyword evidence="4" id="KW-0256">Endoplasmic reticulum</keyword>
<comment type="subcellular location">
    <subcellularLocation>
        <location evidence="1">Endoplasmic reticulum lumen</location>
    </subcellularLocation>
</comment>
<dbReference type="GO" id="GO:0016853">
    <property type="term" value="F:isomerase activity"/>
    <property type="evidence" value="ECO:0007669"/>
    <property type="project" value="UniProtKB-KW"/>
</dbReference>
<dbReference type="Proteomes" id="UP001158049">
    <property type="component" value="Unassembled WGS sequence"/>
</dbReference>
<keyword evidence="9" id="KW-0413">Isomerase</keyword>
<keyword evidence="6" id="KW-0675">Receptor</keyword>
<evidence type="ECO:0000256" key="1">
    <source>
        <dbReference type="ARBA" id="ARBA00004319"/>
    </source>
</evidence>
<reference evidence="9 10" key="1">
    <citation type="submission" date="2017-05" db="EMBL/GenBank/DDBJ databases">
        <authorList>
            <person name="Varghese N."/>
            <person name="Submissions S."/>
        </authorList>
    </citation>
    <scope>NUCLEOTIDE SEQUENCE [LARGE SCALE GENOMIC DNA]</scope>
    <source>
        <strain evidence="9 10">DSM 26001</strain>
    </source>
</reference>
<accession>A0ABY1QPN2</accession>
<protein>
    <submittedName>
        <fullName evidence="9">Mannose-6-phosphate isomerase, cupin superfamily</fullName>
    </submittedName>
</protein>
<dbReference type="InterPro" id="IPR014710">
    <property type="entry name" value="RmlC-like_jellyroll"/>
</dbReference>
<evidence type="ECO:0000256" key="7">
    <source>
        <dbReference type="ARBA" id="ARBA00023180"/>
    </source>
</evidence>
<keyword evidence="7" id="KW-0325">Glycoprotein</keyword>
<gene>
    <name evidence="9" type="ORF">SAMN06295970_12670</name>
</gene>
<keyword evidence="3" id="KW-0732">Signal</keyword>
<evidence type="ECO:0000256" key="6">
    <source>
        <dbReference type="ARBA" id="ARBA00023170"/>
    </source>
</evidence>
<dbReference type="InterPro" id="IPR011051">
    <property type="entry name" value="RmlC_Cupin_sf"/>
</dbReference>
<dbReference type="RefSeq" id="WP_283444936.1">
    <property type="nucleotide sequence ID" value="NZ_FXUL01000026.1"/>
</dbReference>
<dbReference type="Pfam" id="PF02041">
    <property type="entry name" value="Auxin_BP"/>
    <property type="match status" value="1"/>
</dbReference>
<name>A0ABY1QPN2_9BURK</name>
<evidence type="ECO:0000313" key="10">
    <source>
        <dbReference type="Proteomes" id="UP001158049"/>
    </source>
</evidence>
<evidence type="ECO:0000256" key="5">
    <source>
        <dbReference type="ARBA" id="ARBA00022833"/>
    </source>
</evidence>
<dbReference type="InterPro" id="IPR000526">
    <property type="entry name" value="Auxin-bd"/>
</dbReference>
<comment type="caution">
    <text evidence="9">The sequence shown here is derived from an EMBL/GenBank/DDBJ whole genome shotgun (WGS) entry which is preliminary data.</text>
</comment>
<keyword evidence="10" id="KW-1185">Reference proteome</keyword>
<organism evidence="9 10">
    <name type="scientific">Noviherbaspirillum suwonense</name>
    <dbReference type="NCBI Taxonomy" id="1224511"/>
    <lineage>
        <taxon>Bacteria</taxon>
        <taxon>Pseudomonadati</taxon>
        <taxon>Pseudomonadota</taxon>
        <taxon>Betaproteobacteria</taxon>
        <taxon>Burkholderiales</taxon>
        <taxon>Oxalobacteraceae</taxon>
        <taxon>Noviherbaspirillum</taxon>
    </lineage>
</organism>